<protein>
    <recommendedName>
        <fullName evidence="4">Alpha-methylacyl-CoA racemase</fullName>
    </recommendedName>
</protein>
<evidence type="ECO:0008006" key="4">
    <source>
        <dbReference type="Google" id="ProtNLM"/>
    </source>
</evidence>
<dbReference type="InterPro" id="IPR050509">
    <property type="entry name" value="CoA-transferase_III"/>
</dbReference>
<dbReference type="Pfam" id="PF02515">
    <property type="entry name" value="CoA_transf_3"/>
    <property type="match status" value="1"/>
</dbReference>
<dbReference type="EMBL" id="CAJPEX010000489">
    <property type="protein sequence ID" value="CAG0915981.1"/>
    <property type="molecule type" value="Genomic_DNA"/>
</dbReference>
<proteinExistence type="inferred from homology"/>
<dbReference type="EMBL" id="OA882526">
    <property type="protein sequence ID" value="CAD7275829.1"/>
    <property type="molecule type" value="Genomic_DNA"/>
</dbReference>
<evidence type="ECO:0000313" key="3">
    <source>
        <dbReference type="Proteomes" id="UP000678499"/>
    </source>
</evidence>
<accession>A0A7R9BI90</accession>
<comment type="similarity">
    <text evidence="1">Belongs to the CoA-transferase III family.</text>
</comment>
<dbReference type="SUPFAM" id="SSF89796">
    <property type="entry name" value="CoA-transferase family III (CaiB/BaiF)"/>
    <property type="match status" value="1"/>
</dbReference>
<sequence>MALRGLKVVEMAGLAPAPFCGMMLADHGASVVRVDRPRAMDVDRLAKGKRSLSVDLSKEAGVRIVRKLCSTADVLIDPFRIGVMEKLGLGPKVLIEDNKSLVYARLSGFGHYPTDGLTRKAGHDINFLATSGILSRLGAAGSPPVAPVNLLADFGGGGLMCGFGIMAALYRRALDPEKRGQVVDCSMTEGVAYMASWLYTSSGMEAIWSGPKGTNLLDGGYAFYSCYETKDKKYIAVGALEPQFFDRLATALNLSEEMRSEHQLDPDEQPRLKQLLAETFRRKTRQEWEEEFSRLNLDACVSPVLEMDEVSKHPLAVARKSFFEDDGETNEYGVRPWPAPRLENYPAVPSSQSPIVGQHSVEILREIGYGQSEIQEFSDGEIIYDSGESFSSKL</sequence>
<dbReference type="GO" id="GO:0003824">
    <property type="term" value="F:catalytic activity"/>
    <property type="evidence" value="ECO:0007669"/>
    <property type="project" value="InterPro"/>
</dbReference>
<dbReference type="InterPro" id="IPR023606">
    <property type="entry name" value="CoA-Trfase_III_dom_1_sf"/>
</dbReference>
<dbReference type="AlphaFoldDB" id="A0A7R9BI90"/>
<reference evidence="2" key="1">
    <citation type="submission" date="2020-11" db="EMBL/GenBank/DDBJ databases">
        <authorList>
            <person name="Tran Van P."/>
        </authorList>
    </citation>
    <scope>NUCLEOTIDE SEQUENCE</scope>
</reference>
<dbReference type="Gene3D" id="3.40.50.10540">
    <property type="entry name" value="Crotonobetainyl-coa:carnitine coa-transferase, domain 1"/>
    <property type="match status" value="1"/>
</dbReference>
<dbReference type="InterPro" id="IPR003673">
    <property type="entry name" value="CoA-Trfase_fam_III"/>
</dbReference>
<evidence type="ECO:0000256" key="1">
    <source>
        <dbReference type="ARBA" id="ARBA00008383"/>
    </source>
</evidence>
<name>A0A7R9BI90_9CRUS</name>
<dbReference type="PANTHER" id="PTHR48228:SF5">
    <property type="entry name" value="ALPHA-METHYLACYL-COA RACEMASE"/>
    <property type="match status" value="1"/>
</dbReference>
<dbReference type="Gene3D" id="3.30.1540.10">
    <property type="entry name" value="formyl-coa transferase, domain 3"/>
    <property type="match status" value="1"/>
</dbReference>
<dbReference type="PANTHER" id="PTHR48228">
    <property type="entry name" value="SUCCINYL-COA--D-CITRAMALATE COA-TRANSFERASE"/>
    <property type="match status" value="1"/>
</dbReference>
<dbReference type="InterPro" id="IPR044855">
    <property type="entry name" value="CoA-Trfase_III_dom3_sf"/>
</dbReference>
<dbReference type="OrthoDB" id="16747at2759"/>
<dbReference type="Proteomes" id="UP000678499">
    <property type="component" value="Unassembled WGS sequence"/>
</dbReference>
<gene>
    <name evidence="2" type="ORF">NMOB1V02_LOCUS3615</name>
</gene>
<keyword evidence="3" id="KW-1185">Reference proteome</keyword>
<evidence type="ECO:0000313" key="2">
    <source>
        <dbReference type="EMBL" id="CAD7275829.1"/>
    </source>
</evidence>
<organism evidence="2">
    <name type="scientific">Notodromas monacha</name>
    <dbReference type="NCBI Taxonomy" id="399045"/>
    <lineage>
        <taxon>Eukaryota</taxon>
        <taxon>Metazoa</taxon>
        <taxon>Ecdysozoa</taxon>
        <taxon>Arthropoda</taxon>
        <taxon>Crustacea</taxon>
        <taxon>Oligostraca</taxon>
        <taxon>Ostracoda</taxon>
        <taxon>Podocopa</taxon>
        <taxon>Podocopida</taxon>
        <taxon>Cypridocopina</taxon>
        <taxon>Cypridoidea</taxon>
        <taxon>Cyprididae</taxon>
        <taxon>Notodromas</taxon>
    </lineage>
</organism>